<evidence type="ECO:0000313" key="10">
    <source>
        <dbReference type="Proteomes" id="UP000078542"/>
    </source>
</evidence>
<reference evidence="9 10" key="1">
    <citation type="submission" date="2016-03" db="EMBL/GenBank/DDBJ databases">
        <title>Cyphomyrmex costatus WGS genome.</title>
        <authorList>
            <person name="Nygaard S."/>
            <person name="Hu H."/>
            <person name="Boomsma J."/>
            <person name="Zhang G."/>
        </authorList>
    </citation>
    <scope>NUCLEOTIDE SEQUENCE [LARGE SCALE GENOMIC DNA]</scope>
    <source>
        <strain evidence="9">MS0001</strain>
        <tissue evidence="9">Whole body</tissue>
    </source>
</reference>
<dbReference type="PANTHER" id="PTHR22930:SF269">
    <property type="entry name" value="NUCLEASE HARBI1-LIKE PROTEIN"/>
    <property type="match status" value="1"/>
</dbReference>
<evidence type="ECO:0000259" key="8">
    <source>
        <dbReference type="Pfam" id="PF13359"/>
    </source>
</evidence>
<evidence type="ECO:0000256" key="2">
    <source>
        <dbReference type="ARBA" id="ARBA00004123"/>
    </source>
</evidence>
<comment type="cofactor">
    <cofactor evidence="1">
        <name>a divalent metal cation</name>
        <dbReference type="ChEBI" id="CHEBI:60240"/>
    </cofactor>
</comment>
<comment type="subcellular location">
    <subcellularLocation>
        <location evidence="2">Nucleus</location>
    </subcellularLocation>
</comment>
<protein>
    <submittedName>
        <fullName evidence="9">Putative nuclease HARBI1</fullName>
    </submittedName>
</protein>
<accession>A0A195D480</accession>
<evidence type="ECO:0000256" key="3">
    <source>
        <dbReference type="ARBA" id="ARBA00006958"/>
    </source>
</evidence>
<sequence length="226" mass="26408">IKFQESSWHFKNFMRMSASNFEYLITLIGPKVQKKDTHFREAICVQERLALTLRFLISGDSYTSMQYYFKISKQSISFIVPEVCEALVHSLKMWNFPHCLGAIDGKHIVLQTPFNSGSEYFNYKKQFSIVLLVVVYANYNFIYVDVGCQGRISDGGIERVREIPYFFIGDEAFALNPYLMKVFPGIHSKNSKERIYNYRLCRTRRVVENAFGILTAKFRVLRKVIL</sequence>
<name>A0A195D480_9HYME</name>
<dbReference type="InterPro" id="IPR045249">
    <property type="entry name" value="HARBI1-like"/>
</dbReference>
<dbReference type="InterPro" id="IPR027806">
    <property type="entry name" value="HARBI1_dom"/>
</dbReference>
<keyword evidence="5" id="KW-0479">Metal-binding</keyword>
<dbReference type="AlphaFoldDB" id="A0A195D480"/>
<evidence type="ECO:0000256" key="1">
    <source>
        <dbReference type="ARBA" id="ARBA00001968"/>
    </source>
</evidence>
<proteinExistence type="inferred from homology"/>
<dbReference type="GO" id="GO:0046872">
    <property type="term" value="F:metal ion binding"/>
    <property type="evidence" value="ECO:0007669"/>
    <property type="project" value="UniProtKB-KW"/>
</dbReference>
<evidence type="ECO:0000256" key="4">
    <source>
        <dbReference type="ARBA" id="ARBA00022722"/>
    </source>
</evidence>
<gene>
    <name evidence="9" type="ORF">ALC62_01461</name>
</gene>
<organism evidence="9 10">
    <name type="scientific">Cyphomyrmex costatus</name>
    <dbReference type="NCBI Taxonomy" id="456900"/>
    <lineage>
        <taxon>Eukaryota</taxon>
        <taxon>Metazoa</taxon>
        <taxon>Ecdysozoa</taxon>
        <taxon>Arthropoda</taxon>
        <taxon>Hexapoda</taxon>
        <taxon>Insecta</taxon>
        <taxon>Pterygota</taxon>
        <taxon>Neoptera</taxon>
        <taxon>Endopterygota</taxon>
        <taxon>Hymenoptera</taxon>
        <taxon>Apocrita</taxon>
        <taxon>Aculeata</taxon>
        <taxon>Formicoidea</taxon>
        <taxon>Formicidae</taxon>
        <taxon>Myrmicinae</taxon>
        <taxon>Cyphomyrmex</taxon>
    </lineage>
</organism>
<dbReference type="Proteomes" id="UP000078542">
    <property type="component" value="Unassembled WGS sequence"/>
</dbReference>
<keyword evidence="7" id="KW-0539">Nucleus</keyword>
<keyword evidence="10" id="KW-1185">Reference proteome</keyword>
<evidence type="ECO:0000256" key="6">
    <source>
        <dbReference type="ARBA" id="ARBA00022801"/>
    </source>
</evidence>
<feature type="domain" description="DDE Tnp4" evidence="8">
    <location>
        <begin position="103"/>
        <end position="224"/>
    </location>
</feature>
<dbReference type="STRING" id="456900.A0A195D480"/>
<dbReference type="EMBL" id="KQ976881">
    <property type="protein sequence ID" value="KYN07641.1"/>
    <property type="molecule type" value="Genomic_DNA"/>
</dbReference>
<dbReference type="PANTHER" id="PTHR22930">
    <property type="match status" value="1"/>
</dbReference>
<evidence type="ECO:0000313" key="9">
    <source>
        <dbReference type="EMBL" id="KYN07641.1"/>
    </source>
</evidence>
<comment type="similarity">
    <text evidence="3">Belongs to the HARBI1 family.</text>
</comment>
<evidence type="ECO:0000256" key="5">
    <source>
        <dbReference type="ARBA" id="ARBA00022723"/>
    </source>
</evidence>
<dbReference type="Pfam" id="PF13359">
    <property type="entry name" value="DDE_Tnp_4"/>
    <property type="match status" value="1"/>
</dbReference>
<keyword evidence="6" id="KW-0378">Hydrolase</keyword>
<keyword evidence="4" id="KW-0540">Nuclease</keyword>
<dbReference type="GO" id="GO:0005634">
    <property type="term" value="C:nucleus"/>
    <property type="evidence" value="ECO:0007669"/>
    <property type="project" value="UniProtKB-SubCell"/>
</dbReference>
<evidence type="ECO:0000256" key="7">
    <source>
        <dbReference type="ARBA" id="ARBA00023242"/>
    </source>
</evidence>
<feature type="non-terminal residue" evidence="9">
    <location>
        <position position="1"/>
    </location>
</feature>
<dbReference type="GO" id="GO:0016787">
    <property type="term" value="F:hydrolase activity"/>
    <property type="evidence" value="ECO:0007669"/>
    <property type="project" value="UniProtKB-KW"/>
</dbReference>
<dbReference type="GO" id="GO:0004518">
    <property type="term" value="F:nuclease activity"/>
    <property type="evidence" value="ECO:0007669"/>
    <property type="project" value="UniProtKB-KW"/>
</dbReference>